<comment type="caution">
    <text evidence="2">The sequence shown here is derived from an EMBL/GenBank/DDBJ whole genome shotgun (WGS) entry which is preliminary data.</text>
</comment>
<evidence type="ECO:0000313" key="3">
    <source>
        <dbReference type="Proteomes" id="UP000093000"/>
    </source>
</evidence>
<sequence length="148" mass="17436">MTENDDQALLKKIQAEINELLKDELLQDLSSNPDKEELNALIAVEKGQAYHITVQRDPLPPIYIVVRQSSTVKDIKHLIRLEVERMDKQGTKKISWKYIWHAYCLMFEHQRLLDDKVVVSQLGMKQHSVLRFSRLAHQKGQHRKARHY</sequence>
<dbReference type="InterPro" id="IPR029071">
    <property type="entry name" value="Ubiquitin-like_domsf"/>
</dbReference>
<keyword evidence="3" id="KW-1185">Reference proteome</keyword>
<dbReference type="STRING" id="101091.A0A1C7NAZ9"/>
<reference evidence="2 3" key="1">
    <citation type="submission" date="2016-03" db="EMBL/GenBank/DDBJ databases">
        <title>Choanephora cucurbitarum.</title>
        <authorList>
            <person name="Min B."/>
            <person name="Park H."/>
            <person name="Park J.-H."/>
            <person name="Shin H.-D."/>
            <person name="Choi I.-G."/>
        </authorList>
    </citation>
    <scope>NUCLEOTIDE SEQUENCE [LARGE SCALE GENOMIC DNA]</scope>
    <source>
        <strain evidence="2 3">KUS-F28377</strain>
    </source>
</reference>
<dbReference type="AlphaFoldDB" id="A0A1C7NAZ9"/>
<protein>
    <submittedName>
        <fullName evidence="2">U11/U12 small nuclear ribonucleoprotein</fullName>
    </submittedName>
</protein>
<evidence type="ECO:0000259" key="1">
    <source>
        <dbReference type="Pfam" id="PF18036"/>
    </source>
</evidence>
<dbReference type="Gene3D" id="3.10.20.90">
    <property type="entry name" value="Phosphatidylinositol 3-kinase Catalytic Subunit, Chain A, domain 1"/>
    <property type="match status" value="1"/>
</dbReference>
<gene>
    <name evidence="2" type="primary">SNRNP25</name>
    <name evidence="2" type="ORF">A0J61_05652</name>
</gene>
<dbReference type="Proteomes" id="UP000093000">
    <property type="component" value="Unassembled WGS sequence"/>
</dbReference>
<dbReference type="OrthoDB" id="72819at2759"/>
<dbReference type="CDD" id="cd17058">
    <property type="entry name" value="Ubl_SNRNP25"/>
    <property type="match status" value="1"/>
</dbReference>
<dbReference type="EMBL" id="LUGH01000311">
    <property type="protein sequence ID" value="OBZ86305.1"/>
    <property type="molecule type" value="Genomic_DNA"/>
</dbReference>
<dbReference type="GO" id="GO:0000398">
    <property type="term" value="P:mRNA splicing, via spliceosome"/>
    <property type="evidence" value="ECO:0007669"/>
    <property type="project" value="InterPro"/>
</dbReference>
<name>A0A1C7NAZ9_9FUNG</name>
<feature type="domain" description="SNRNP25 ubiquitin-like" evidence="1">
    <location>
        <begin position="51"/>
        <end position="134"/>
    </location>
</feature>
<dbReference type="PANTHER" id="PTHR14942:SF0">
    <property type="entry name" value="U11_U12 SMALL NUCLEAR RIBONUCLEOPROTEIN 25 KDA PROTEIN"/>
    <property type="match status" value="1"/>
</dbReference>
<dbReference type="GO" id="GO:0005689">
    <property type="term" value="C:U12-type spliceosomal complex"/>
    <property type="evidence" value="ECO:0007669"/>
    <property type="project" value="TreeGrafter"/>
</dbReference>
<dbReference type="SUPFAM" id="SSF54236">
    <property type="entry name" value="Ubiquitin-like"/>
    <property type="match status" value="1"/>
</dbReference>
<dbReference type="PANTHER" id="PTHR14942">
    <property type="entry name" value="U11/U12 SMALL NUCLEAR RIBONUCLEOPROTEIN 25 KDA PROTEIN"/>
    <property type="match status" value="1"/>
</dbReference>
<organism evidence="2 3">
    <name type="scientific">Choanephora cucurbitarum</name>
    <dbReference type="NCBI Taxonomy" id="101091"/>
    <lineage>
        <taxon>Eukaryota</taxon>
        <taxon>Fungi</taxon>
        <taxon>Fungi incertae sedis</taxon>
        <taxon>Mucoromycota</taxon>
        <taxon>Mucoromycotina</taxon>
        <taxon>Mucoromycetes</taxon>
        <taxon>Mucorales</taxon>
        <taxon>Mucorineae</taxon>
        <taxon>Choanephoraceae</taxon>
        <taxon>Choanephoroideae</taxon>
        <taxon>Choanephora</taxon>
    </lineage>
</organism>
<dbReference type="InParanoid" id="A0A1C7NAZ9"/>
<proteinExistence type="predicted"/>
<evidence type="ECO:0000313" key="2">
    <source>
        <dbReference type="EMBL" id="OBZ86305.1"/>
    </source>
</evidence>
<dbReference type="Pfam" id="PF18036">
    <property type="entry name" value="Ubiquitin_4"/>
    <property type="match status" value="1"/>
</dbReference>
<accession>A0A1C7NAZ9</accession>
<keyword evidence="2" id="KW-0687">Ribonucleoprotein</keyword>
<dbReference type="InterPro" id="IPR040610">
    <property type="entry name" value="SNRNP25_ubiquitin"/>
</dbReference>
<dbReference type="InterPro" id="IPR039690">
    <property type="entry name" value="SNRNP25"/>
</dbReference>